<feature type="transmembrane region" description="Helical" evidence="7">
    <location>
        <begin position="76"/>
        <end position="99"/>
    </location>
</feature>
<dbReference type="InterPro" id="IPR001991">
    <property type="entry name" value="Na-dicarboxylate_symporter"/>
</dbReference>
<evidence type="ECO:0000313" key="9">
    <source>
        <dbReference type="Proteomes" id="UP000198508"/>
    </source>
</evidence>
<keyword evidence="3" id="KW-1003">Cell membrane</keyword>
<organism evidence="8 9">
    <name type="scientific">Enterocloster lavalensis</name>
    <dbReference type="NCBI Taxonomy" id="460384"/>
    <lineage>
        <taxon>Bacteria</taxon>
        <taxon>Bacillati</taxon>
        <taxon>Bacillota</taxon>
        <taxon>Clostridia</taxon>
        <taxon>Lachnospirales</taxon>
        <taxon>Lachnospiraceae</taxon>
        <taxon>Enterocloster</taxon>
    </lineage>
</organism>
<evidence type="ECO:0000256" key="7">
    <source>
        <dbReference type="SAM" id="Phobius"/>
    </source>
</evidence>
<feature type="transmembrane region" description="Helical" evidence="7">
    <location>
        <begin position="12"/>
        <end position="31"/>
    </location>
</feature>
<sequence length="413" mass="43325">MSIIKKWNGLSLFTRIMVGFVLGILCGLVMGPEAKMFNFLGTILVRLLTMVVAPLVLCLLVCAAADVGDYKTLGKIGIKTVVIFLVSTGFAIFIGLVMANLINVGTGVNIEIPKEAEESSVVIPSALTTLINIIPQNPFEALSTQNLLQIIFFALFFGFALIKLGDKGAVVLNFFRGCTDAMKEITSIVLEFTPYGVFGLMANVVGTNGLGILLPYMKTILAVYVASALFTVLVQAGLMVGVGAHMSPVKFLKGVKEAAMFVFATCSSVATIPVNLKCVKKLGVSDEIANFVIPFGAVMNMNGTAIYEAVAVIFTAQVYGIELTLMQQIMVMLTATLASVGTAGVPGSGLVMLTIVLSSVNLPMEAIGLLAGIDRILNMGRVIPNIVGDAATAVLVAKTEGALADVPESAANA</sequence>
<evidence type="ECO:0000313" key="8">
    <source>
        <dbReference type="EMBL" id="SET45347.1"/>
    </source>
</evidence>
<dbReference type="AlphaFoldDB" id="A0A1I0EK70"/>
<feature type="transmembrane region" description="Helical" evidence="7">
    <location>
        <begin position="221"/>
        <end position="246"/>
    </location>
</feature>
<gene>
    <name evidence="8" type="ORF">SAMN05216313_106176</name>
</gene>
<name>A0A1I0EK70_9FIRM</name>
<feature type="transmembrane region" description="Helical" evidence="7">
    <location>
        <begin position="192"/>
        <end position="214"/>
    </location>
</feature>
<dbReference type="GO" id="GO:0005886">
    <property type="term" value="C:plasma membrane"/>
    <property type="evidence" value="ECO:0007669"/>
    <property type="project" value="UniProtKB-SubCell"/>
</dbReference>
<keyword evidence="4 7" id="KW-0812">Transmembrane</keyword>
<dbReference type="Pfam" id="PF00375">
    <property type="entry name" value="SDF"/>
    <property type="match status" value="1"/>
</dbReference>
<accession>A0A1I0EK70</accession>
<evidence type="ECO:0000256" key="3">
    <source>
        <dbReference type="ARBA" id="ARBA00022475"/>
    </source>
</evidence>
<reference evidence="9" key="1">
    <citation type="submission" date="2016-10" db="EMBL/GenBank/DDBJ databases">
        <authorList>
            <person name="Varghese N."/>
            <person name="Submissions S."/>
        </authorList>
    </citation>
    <scope>NUCLEOTIDE SEQUENCE [LARGE SCALE GENOMIC DNA]</scope>
    <source>
        <strain evidence="9">NLAE-zl-G277</strain>
    </source>
</reference>
<dbReference type="PANTHER" id="PTHR42865:SF7">
    <property type="entry name" value="PROTON_GLUTAMATE-ASPARTATE SYMPORTER"/>
    <property type="match status" value="1"/>
</dbReference>
<dbReference type="EMBL" id="FOIM01000006">
    <property type="protein sequence ID" value="SET45347.1"/>
    <property type="molecule type" value="Genomic_DNA"/>
</dbReference>
<keyword evidence="2" id="KW-0813">Transport</keyword>
<evidence type="ECO:0000256" key="1">
    <source>
        <dbReference type="ARBA" id="ARBA00004651"/>
    </source>
</evidence>
<dbReference type="Proteomes" id="UP000198508">
    <property type="component" value="Unassembled WGS sequence"/>
</dbReference>
<dbReference type="PRINTS" id="PR00173">
    <property type="entry name" value="EDTRNSPORT"/>
</dbReference>
<evidence type="ECO:0000256" key="4">
    <source>
        <dbReference type="ARBA" id="ARBA00022692"/>
    </source>
</evidence>
<dbReference type="Gene3D" id="1.10.3860.10">
    <property type="entry name" value="Sodium:dicarboxylate symporter"/>
    <property type="match status" value="1"/>
</dbReference>
<dbReference type="GO" id="GO:0015293">
    <property type="term" value="F:symporter activity"/>
    <property type="evidence" value="ECO:0007669"/>
    <property type="project" value="UniProtKB-KW"/>
</dbReference>
<feature type="transmembrane region" description="Helical" evidence="7">
    <location>
        <begin position="147"/>
        <end position="165"/>
    </location>
</feature>
<keyword evidence="9" id="KW-1185">Reference proteome</keyword>
<evidence type="ECO:0000256" key="6">
    <source>
        <dbReference type="ARBA" id="ARBA00023136"/>
    </source>
</evidence>
<dbReference type="SUPFAM" id="SSF118215">
    <property type="entry name" value="Proton glutamate symport protein"/>
    <property type="match status" value="1"/>
</dbReference>
<evidence type="ECO:0000256" key="5">
    <source>
        <dbReference type="ARBA" id="ARBA00022989"/>
    </source>
</evidence>
<proteinExistence type="predicted"/>
<dbReference type="GO" id="GO:0006835">
    <property type="term" value="P:dicarboxylic acid transport"/>
    <property type="evidence" value="ECO:0007669"/>
    <property type="project" value="TreeGrafter"/>
</dbReference>
<dbReference type="InterPro" id="IPR036458">
    <property type="entry name" value="Na:dicarbo_symporter_sf"/>
</dbReference>
<evidence type="ECO:0000256" key="2">
    <source>
        <dbReference type="ARBA" id="ARBA00022448"/>
    </source>
</evidence>
<protein>
    <submittedName>
        <fullName evidence="8">Na+/H+-dicarboxylate symporter</fullName>
    </submittedName>
</protein>
<dbReference type="RefSeq" id="WP_092362279.1">
    <property type="nucleotide sequence ID" value="NZ_CABJCG010000004.1"/>
</dbReference>
<dbReference type="PANTHER" id="PTHR42865">
    <property type="entry name" value="PROTON/GLUTAMATE-ASPARTATE SYMPORTER"/>
    <property type="match status" value="1"/>
</dbReference>
<keyword evidence="6 7" id="KW-0472">Membrane</keyword>
<dbReference type="GeneID" id="93276622"/>
<dbReference type="STRING" id="460384.SAMN05216313_106176"/>
<feature type="transmembrane region" description="Helical" evidence="7">
    <location>
        <begin position="43"/>
        <end position="64"/>
    </location>
</feature>
<comment type="subcellular location">
    <subcellularLocation>
        <location evidence="1">Cell membrane</location>
        <topology evidence="1">Multi-pass membrane protein</topology>
    </subcellularLocation>
</comment>
<feature type="transmembrane region" description="Helical" evidence="7">
    <location>
        <begin position="258"/>
        <end position="276"/>
    </location>
</feature>
<keyword evidence="5 7" id="KW-1133">Transmembrane helix</keyword>